<dbReference type="SMART" id="SM00895">
    <property type="entry name" value="FCD"/>
    <property type="match status" value="1"/>
</dbReference>
<evidence type="ECO:0000313" key="6">
    <source>
        <dbReference type="Proteomes" id="UP000475385"/>
    </source>
</evidence>
<dbReference type="RefSeq" id="WP_164695739.1">
    <property type="nucleotide sequence ID" value="NZ_JAAIKB010000007.1"/>
</dbReference>
<protein>
    <submittedName>
        <fullName evidence="5">GntR family transcriptional regulator</fullName>
    </submittedName>
</protein>
<dbReference type="PROSITE" id="PS50949">
    <property type="entry name" value="HTH_GNTR"/>
    <property type="match status" value="1"/>
</dbReference>
<feature type="domain" description="HTH gntR-type" evidence="4">
    <location>
        <begin position="24"/>
        <end position="91"/>
    </location>
</feature>
<keyword evidence="6" id="KW-1185">Reference proteome</keyword>
<evidence type="ECO:0000313" key="5">
    <source>
        <dbReference type="EMBL" id="NGM21828.1"/>
    </source>
</evidence>
<dbReference type="Pfam" id="PF07729">
    <property type="entry name" value="FCD"/>
    <property type="match status" value="1"/>
</dbReference>
<sequence length="229" mass="24376">MVDQHQPGTSALSVLRPFTETDLQSLAARAYARIREAIVAGSLAPGQRISERGLAAALDISAQPVREALRRLEVEGMVETRPRSGTYVADLGRDRLFEIGLIRATLEAVSARLAAERATAADHAAMRARLEAIAGAMRSEDAAAVTLANEALHDAIHAAAASRDVTRLLEGLRAYDHLTRERILSTAEERATALAEHQAIVDAIIAGEPQAAEAAMKAHALRSLSVALP</sequence>
<dbReference type="SUPFAM" id="SSF48008">
    <property type="entry name" value="GntR ligand-binding domain-like"/>
    <property type="match status" value="1"/>
</dbReference>
<evidence type="ECO:0000259" key="4">
    <source>
        <dbReference type="PROSITE" id="PS50949"/>
    </source>
</evidence>
<dbReference type="InterPro" id="IPR011711">
    <property type="entry name" value="GntR_C"/>
</dbReference>
<dbReference type="PANTHER" id="PTHR43537:SF44">
    <property type="entry name" value="GNTR FAMILY REGULATORY PROTEIN"/>
    <property type="match status" value="1"/>
</dbReference>
<dbReference type="CDD" id="cd07377">
    <property type="entry name" value="WHTH_GntR"/>
    <property type="match status" value="1"/>
</dbReference>
<dbReference type="Gene3D" id="1.10.10.10">
    <property type="entry name" value="Winged helix-like DNA-binding domain superfamily/Winged helix DNA-binding domain"/>
    <property type="match status" value="1"/>
</dbReference>
<keyword evidence="2" id="KW-0238">DNA-binding</keyword>
<evidence type="ECO:0000256" key="2">
    <source>
        <dbReference type="ARBA" id="ARBA00023125"/>
    </source>
</evidence>
<dbReference type="Gene3D" id="1.20.120.530">
    <property type="entry name" value="GntR ligand-binding domain-like"/>
    <property type="match status" value="1"/>
</dbReference>
<comment type="caution">
    <text evidence="5">The sequence shown here is derived from an EMBL/GenBank/DDBJ whole genome shotgun (WGS) entry which is preliminary data.</text>
</comment>
<keyword evidence="1" id="KW-0805">Transcription regulation</keyword>
<proteinExistence type="predicted"/>
<dbReference type="InterPro" id="IPR036388">
    <property type="entry name" value="WH-like_DNA-bd_sf"/>
</dbReference>
<organism evidence="5 6">
    <name type="scientific">Falsiroseomonas algicola</name>
    <dbReference type="NCBI Taxonomy" id="2716930"/>
    <lineage>
        <taxon>Bacteria</taxon>
        <taxon>Pseudomonadati</taxon>
        <taxon>Pseudomonadota</taxon>
        <taxon>Alphaproteobacteria</taxon>
        <taxon>Acetobacterales</taxon>
        <taxon>Roseomonadaceae</taxon>
        <taxon>Falsiroseomonas</taxon>
    </lineage>
</organism>
<dbReference type="GO" id="GO:0003677">
    <property type="term" value="F:DNA binding"/>
    <property type="evidence" value="ECO:0007669"/>
    <property type="project" value="UniProtKB-KW"/>
</dbReference>
<dbReference type="SUPFAM" id="SSF46785">
    <property type="entry name" value="Winged helix' DNA-binding domain"/>
    <property type="match status" value="1"/>
</dbReference>
<dbReference type="PANTHER" id="PTHR43537">
    <property type="entry name" value="TRANSCRIPTIONAL REGULATOR, GNTR FAMILY"/>
    <property type="match status" value="1"/>
</dbReference>
<keyword evidence="3" id="KW-0804">Transcription</keyword>
<accession>A0A6M1LN97</accession>
<name>A0A6M1LN97_9PROT</name>
<reference evidence="5 6" key="1">
    <citation type="submission" date="2020-03" db="EMBL/GenBank/DDBJ databases">
        <title>Roseomonas stagni sp. nov., isolated from pond water in Japan.</title>
        <authorList>
            <person name="Furuhata K."/>
            <person name="Miyamoto H."/>
            <person name="Goto K."/>
        </authorList>
    </citation>
    <scope>NUCLEOTIDE SEQUENCE [LARGE SCALE GENOMIC DNA]</scope>
    <source>
        <strain evidence="5 6">PeD5</strain>
    </source>
</reference>
<dbReference type="AlphaFoldDB" id="A0A6M1LN97"/>
<dbReference type="SMART" id="SM00345">
    <property type="entry name" value="HTH_GNTR"/>
    <property type="match status" value="1"/>
</dbReference>
<dbReference type="InterPro" id="IPR036390">
    <property type="entry name" value="WH_DNA-bd_sf"/>
</dbReference>
<dbReference type="InterPro" id="IPR000524">
    <property type="entry name" value="Tscrpt_reg_HTH_GntR"/>
</dbReference>
<gene>
    <name evidence="5" type="ORF">G3576_17525</name>
</gene>
<evidence type="ECO:0000256" key="1">
    <source>
        <dbReference type="ARBA" id="ARBA00023015"/>
    </source>
</evidence>
<dbReference type="Pfam" id="PF00392">
    <property type="entry name" value="GntR"/>
    <property type="match status" value="1"/>
</dbReference>
<dbReference type="GO" id="GO:0003700">
    <property type="term" value="F:DNA-binding transcription factor activity"/>
    <property type="evidence" value="ECO:0007669"/>
    <property type="project" value="InterPro"/>
</dbReference>
<dbReference type="Proteomes" id="UP000475385">
    <property type="component" value="Unassembled WGS sequence"/>
</dbReference>
<evidence type="ECO:0000256" key="3">
    <source>
        <dbReference type="ARBA" id="ARBA00023163"/>
    </source>
</evidence>
<dbReference type="InterPro" id="IPR008920">
    <property type="entry name" value="TF_FadR/GntR_C"/>
</dbReference>
<dbReference type="EMBL" id="JAAIKB010000007">
    <property type="protein sequence ID" value="NGM21828.1"/>
    <property type="molecule type" value="Genomic_DNA"/>
</dbReference>